<evidence type="ECO:0000256" key="5">
    <source>
        <dbReference type="ARBA" id="ARBA00022989"/>
    </source>
</evidence>
<keyword evidence="5 8" id="KW-1133">Transmembrane helix</keyword>
<sequence length="1143" mass="125457">MAPQLNATTNGTDAGLVSPAQDNIQSVYTALSLNAAIGAACMLGFIIFRSFMKQYQLRLYLPYVTIKPPPFAKTGFGKWFGWLKAVFTVSDAFVLRSAGLDALVLQKAHAVGVQMMLPMAIFGCCLLLPLQISQAYIAGDKSYGRVTMANIAPSSSIMWAHWCTCFLFLGWTFTLLEYHTRQYAAVRQHYLRGGDDPNYWRDLHMAEADGTHVHKGAKLLDVLGAAKFEGMLDAEEELFEAQVKQRHWYQRMLRALTSWTGQESVESAAQQAGNKSVKIDLAHDVIQGDFLRDAASGAAASGDEDAAAAACSTVYMEAEEEPLSATAAGAAAAGPAAANGTAGSAGSKDVASENDGATAASPSPRKVSGDDVVLHVPDSKTAPGEPISSGDSAAAGGKAPHRVSTNEDLSAREVHGADVGSLVAYKWWTQVDQVATKDGKLRKLTEEEAADIDIGKVMLAKPSVRYRKTVNAYDRNGHRTAVNAQQYAVLVTNVNAPCYPELMVKRSGIPGAGNCGNLAKDALPPAVQFELQGQLQGHAEALPPAAESAQPSKDVEASAGMRRSGVELWAAVRRARESGALRRLGRSQSYSLVANIFSSLFPDDYDRVVPVFNFRRVDLLMRQWDVKQGQLEAALFKLRHTGQRPLANERGCMGGPKVDLIDRLSSEVAALEPRILIKELSTVDLIDRLSSEVAALEPRILAEREAALKYSQTPSWFVLFRTQKAAAIASSCNILPMNQDLFQVHPAPGPEEVNWQSLWFNHQQRVLRGWLTTPFAVIVVLLPVSGLTSAISMLNSEFCKAVQWELYCSAKSSVSKIARGLITGFLPSLLITLWQGLALPRLVYLVAQSEGRHYSLSRVDMRMGEIYFFWNVFNMFAQGVLGSAAVSTATGAAVYMQTASFLNNPQEFPNLLGQALPTSSKFFFTYIIMRTLMSVPLRFLITQPGVWQCWLRLLDLFGGPVPPRVSFMRDAIRSPRFGVEYGSSLLVALICLAFSIISPLIVLFGCAFFAATWVFWRYQLIYNYQRKYESGGLMWPFFANRILVCCAIMVAFTGCVMIVKKAFVQATLLWVAGLIFTLAFSSRLNRRYMNAIKEMPLYLAQMAPRARVPATTYVPPPLQANGLGWYPEFNKVWEWFGMPGYSF</sequence>
<protein>
    <recommendedName>
        <fullName evidence="14">CSC1/OSCA1-like 7TM region domain-containing protein</fullName>
    </recommendedName>
</protein>
<dbReference type="InterPro" id="IPR003864">
    <property type="entry name" value="CSC1/OSCA1-like_7TM"/>
</dbReference>
<dbReference type="InterPro" id="IPR045122">
    <property type="entry name" value="Csc1-like"/>
</dbReference>
<keyword evidence="3" id="KW-0813">Transport</keyword>
<dbReference type="InterPro" id="IPR027815">
    <property type="entry name" value="CSC1/OSCA1-like_cyt"/>
</dbReference>
<feature type="transmembrane region" description="Helical" evidence="8">
    <location>
        <begin position="27"/>
        <end position="48"/>
    </location>
</feature>
<feature type="transmembrane region" description="Helical" evidence="8">
    <location>
        <begin position="868"/>
        <end position="895"/>
    </location>
</feature>
<feature type="compositionally biased region" description="Low complexity" evidence="7">
    <location>
        <begin position="388"/>
        <end position="397"/>
    </location>
</feature>
<comment type="subcellular location">
    <subcellularLocation>
        <location evidence="1">Membrane</location>
        <topology evidence="1">Multi-pass membrane protein</topology>
    </subcellularLocation>
</comment>
<feature type="transmembrane region" description="Helical" evidence="8">
    <location>
        <begin position="116"/>
        <end position="137"/>
    </location>
</feature>
<keyword evidence="13" id="KW-1185">Reference proteome</keyword>
<evidence type="ECO:0000256" key="1">
    <source>
        <dbReference type="ARBA" id="ARBA00004141"/>
    </source>
</evidence>
<feature type="domain" description="CSC1/OSCA1-like N-terminal transmembrane" evidence="10">
    <location>
        <begin position="27"/>
        <end position="176"/>
    </location>
</feature>
<dbReference type="InterPro" id="IPR032880">
    <property type="entry name" value="CSC1/OSCA1-like_N"/>
</dbReference>
<feature type="transmembrane region" description="Helical" evidence="8">
    <location>
        <begin position="157"/>
        <end position="178"/>
    </location>
</feature>
<feature type="transmembrane region" description="Helical" evidence="8">
    <location>
        <begin position="825"/>
        <end position="847"/>
    </location>
</feature>
<dbReference type="PANTHER" id="PTHR13018:SF5">
    <property type="entry name" value="RE44586P"/>
    <property type="match status" value="1"/>
</dbReference>
<dbReference type="Pfam" id="PF13967">
    <property type="entry name" value="RSN1_TM"/>
    <property type="match status" value="1"/>
</dbReference>
<feature type="transmembrane region" description="Helical" evidence="8">
    <location>
        <begin position="1065"/>
        <end position="1085"/>
    </location>
</feature>
<dbReference type="EMBL" id="CP126223">
    <property type="protein sequence ID" value="WIA23293.1"/>
    <property type="molecule type" value="Genomic_DNA"/>
</dbReference>
<organism evidence="12 13">
    <name type="scientific">Tetradesmus obliquus</name>
    <name type="common">Green alga</name>
    <name type="synonym">Acutodesmus obliquus</name>
    <dbReference type="NCBI Taxonomy" id="3088"/>
    <lineage>
        <taxon>Eukaryota</taxon>
        <taxon>Viridiplantae</taxon>
        <taxon>Chlorophyta</taxon>
        <taxon>core chlorophytes</taxon>
        <taxon>Chlorophyceae</taxon>
        <taxon>CS clade</taxon>
        <taxon>Sphaeropleales</taxon>
        <taxon>Scenedesmaceae</taxon>
        <taxon>Tetradesmus</taxon>
    </lineage>
</organism>
<evidence type="ECO:0000313" key="13">
    <source>
        <dbReference type="Proteomes" id="UP001244341"/>
    </source>
</evidence>
<accession>A0ABY8UP02</accession>
<evidence type="ECO:0000256" key="2">
    <source>
        <dbReference type="ARBA" id="ARBA00007779"/>
    </source>
</evidence>
<dbReference type="Proteomes" id="UP001244341">
    <property type="component" value="Chromosome 16b"/>
</dbReference>
<dbReference type="PANTHER" id="PTHR13018">
    <property type="entry name" value="PROBABLE MEMBRANE PROTEIN DUF221-RELATED"/>
    <property type="match status" value="1"/>
</dbReference>
<feature type="domain" description="CSC1/OSCA1-like 7TM region" evidence="9">
    <location>
        <begin position="789"/>
        <end position="1051"/>
    </location>
</feature>
<evidence type="ECO:0000256" key="7">
    <source>
        <dbReference type="SAM" id="MobiDB-lite"/>
    </source>
</evidence>
<dbReference type="Pfam" id="PF14703">
    <property type="entry name" value="PHM7_cyt"/>
    <property type="match status" value="1"/>
</dbReference>
<keyword evidence="4 8" id="KW-0812">Transmembrane</keyword>
<feature type="transmembrane region" description="Helical" evidence="8">
    <location>
        <begin position="1037"/>
        <end position="1059"/>
    </location>
</feature>
<evidence type="ECO:0000259" key="10">
    <source>
        <dbReference type="Pfam" id="PF13967"/>
    </source>
</evidence>
<feature type="domain" description="CSC1/OSCA1-like cytosolic" evidence="11">
    <location>
        <begin position="682"/>
        <end position="756"/>
    </location>
</feature>
<dbReference type="Pfam" id="PF02714">
    <property type="entry name" value="RSN1_7TM"/>
    <property type="match status" value="1"/>
</dbReference>
<feature type="transmembrane region" description="Helical" evidence="8">
    <location>
        <begin position="770"/>
        <end position="794"/>
    </location>
</feature>
<evidence type="ECO:0000259" key="9">
    <source>
        <dbReference type="Pfam" id="PF02714"/>
    </source>
</evidence>
<proteinExistence type="inferred from homology"/>
<comment type="similarity">
    <text evidence="2">Belongs to the CSC1 (TC 1.A.17) family.</text>
</comment>
<evidence type="ECO:0000259" key="11">
    <source>
        <dbReference type="Pfam" id="PF14703"/>
    </source>
</evidence>
<evidence type="ECO:0000256" key="8">
    <source>
        <dbReference type="SAM" id="Phobius"/>
    </source>
</evidence>
<evidence type="ECO:0008006" key="14">
    <source>
        <dbReference type="Google" id="ProtNLM"/>
    </source>
</evidence>
<feature type="compositionally biased region" description="Low complexity" evidence="7">
    <location>
        <begin position="336"/>
        <end position="347"/>
    </location>
</feature>
<evidence type="ECO:0000256" key="4">
    <source>
        <dbReference type="ARBA" id="ARBA00022692"/>
    </source>
</evidence>
<keyword evidence="6 8" id="KW-0472">Membrane</keyword>
<name>A0ABY8UP02_TETOB</name>
<evidence type="ECO:0000256" key="3">
    <source>
        <dbReference type="ARBA" id="ARBA00022448"/>
    </source>
</evidence>
<evidence type="ECO:0000256" key="6">
    <source>
        <dbReference type="ARBA" id="ARBA00023136"/>
    </source>
</evidence>
<feature type="region of interest" description="Disordered" evidence="7">
    <location>
        <begin position="336"/>
        <end position="406"/>
    </location>
</feature>
<gene>
    <name evidence="12" type="ORF">OEZ85_000062</name>
</gene>
<evidence type="ECO:0000313" key="12">
    <source>
        <dbReference type="EMBL" id="WIA23293.1"/>
    </source>
</evidence>
<reference evidence="12 13" key="1">
    <citation type="submission" date="2023-05" db="EMBL/GenBank/DDBJ databases">
        <title>A 100% complete, gapless, phased diploid assembly of the Scenedesmus obliquus UTEX 3031 genome.</title>
        <authorList>
            <person name="Biondi T.C."/>
            <person name="Hanschen E.R."/>
            <person name="Kwon T."/>
            <person name="Eng W."/>
            <person name="Kruse C.P.S."/>
            <person name="Koehler S.I."/>
            <person name="Kunde Y."/>
            <person name="Gleasner C.D."/>
            <person name="You Mak K.T."/>
            <person name="Polle J."/>
            <person name="Hovde B.T."/>
            <person name="Starkenburg S.R."/>
        </authorList>
    </citation>
    <scope>NUCLEOTIDE SEQUENCE [LARGE SCALE GENOMIC DNA]</scope>
    <source>
        <strain evidence="12 13">DOE0152z</strain>
    </source>
</reference>
<feature type="transmembrane region" description="Helical" evidence="8">
    <location>
        <begin position="985"/>
        <end position="1016"/>
    </location>
</feature>